<evidence type="ECO:0000256" key="3">
    <source>
        <dbReference type="PROSITE-ProRule" id="PRU00221"/>
    </source>
</evidence>
<protein>
    <submittedName>
        <fullName evidence="5">Uncharacterized protein</fullName>
    </submittedName>
</protein>
<dbReference type="InterPro" id="IPR020472">
    <property type="entry name" value="WD40_PAC1"/>
</dbReference>
<dbReference type="InterPro" id="IPR044715">
    <property type="entry name" value="WDR86-like"/>
</dbReference>
<dbReference type="PROSITE" id="PS50082">
    <property type="entry name" value="WD_REPEATS_2"/>
    <property type="match status" value="3"/>
</dbReference>
<dbReference type="PANTHER" id="PTHR44489">
    <property type="match status" value="1"/>
</dbReference>
<dbReference type="SUPFAM" id="SSF50978">
    <property type="entry name" value="WD40 repeat-like"/>
    <property type="match status" value="1"/>
</dbReference>
<feature type="region of interest" description="Disordered" evidence="4">
    <location>
        <begin position="1"/>
        <end position="102"/>
    </location>
</feature>
<evidence type="ECO:0000256" key="4">
    <source>
        <dbReference type="SAM" id="MobiDB-lite"/>
    </source>
</evidence>
<dbReference type="PROSITE" id="PS50294">
    <property type="entry name" value="WD_REPEATS_REGION"/>
    <property type="match status" value="2"/>
</dbReference>
<sequence>MSAMDTNDGPSSSYRGGRGGRHSYNRGGQFQRSGRGGNFDSSYLPRGRAYNPGGGRGGYDDGYVQSDRGRGQSRGGYRGRGSSQSWGNRGRGYRGRGRGGAGRGVKYLEPDDIQFVIRLGGHKKQVTAVAIDPNSSQIYSGAQDGTVRVWTLDGQCTSVVNMGGEVDSLLLDSGFLFVGLHTLQQQGMIKIWNTATGAQHDLPAHRGQVLALAAANNMLFSGGQDKSIRIWKFDQPTGTFLPMVELTAAQGGHTSAVQAVVPVGQFMFSADWEGNIKVWDMQSGQCVQNIIKAHEHVIMDMQPWEGHMLTSSLDGTIKIWAACDTPAPGAVLENVAAYTHPPEDESVPKSRRVADFGGVLALAGTIDQEGRPVLLASHAEDQIVRLWELPSFAERGHLPDVRDARALAVGCGLLVTGDKGGSVKVWRWKPAPMPLT</sequence>
<dbReference type="Proteomes" id="UP001489004">
    <property type="component" value="Unassembled WGS sequence"/>
</dbReference>
<keyword evidence="2" id="KW-0677">Repeat</keyword>
<feature type="repeat" description="WD" evidence="3">
    <location>
        <begin position="250"/>
        <end position="289"/>
    </location>
</feature>
<organism evidence="5 6">
    <name type="scientific">[Myrmecia] bisecta</name>
    <dbReference type="NCBI Taxonomy" id="41462"/>
    <lineage>
        <taxon>Eukaryota</taxon>
        <taxon>Viridiplantae</taxon>
        <taxon>Chlorophyta</taxon>
        <taxon>core chlorophytes</taxon>
        <taxon>Trebouxiophyceae</taxon>
        <taxon>Trebouxiales</taxon>
        <taxon>Trebouxiaceae</taxon>
        <taxon>Myrmecia</taxon>
    </lineage>
</organism>
<proteinExistence type="predicted"/>
<keyword evidence="6" id="KW-1185">Reference proteome</keyword>
<keyword evidence="1 3" id="KW-0853">WD repeat</keyword>
<dbReference type="PANTHER" id="PTHR44489:SF1">
    <property type="entry name" value="ZINC FINGER CCCH DOMAIN-CONTAINING PROTEIN 63"/>
    <property type="match status" value="1"/>
</dbReference>
<feature type="repeat" description="WD" evidence="3">
    <location>
        <begin position="202"/>
        <end position="234"/>
    </location>
</feature>
<dbReference type="PRINTS" id="PR00320">
    <property type="entry name" value="GPROTEINBRPT"/>
</dbReference>
<evidence type="ECO:0000313" key="5">
    <source>
        <dbReference type="EMBL" id="KAK9820606.1"/>
    </source>
</evidence>
<dbReference type="SMART" id="SM00320">
    <property type="entry name" value="WD40"/>
    <property type="match status" value="5"/>
</dbReference>
<accession>A0AAW1QGM1</accession>
<dbReference type="InterPro" id="IPR036322">
    <property type="entry name" value="WD40_repeat_dom_sf"/>
</dbReference>
<dbReference type="Gene3D" id="2.130.10.10">
    <property type="entry name" value="YVTN repeat-like/Quinoprotein amine dehydrogenase"/>
    <property type="match status" value="2"/>
</dbReference>
<gene>
    <name evidence="5" type="ORF">WJX72_012230</name>
</gene>
<evidence type="ECO:0000256" key="2">
    <source>
        <dbReference type="ARBA" id="ARBA00022737"/>
    </source>
</evidence>
<name>A0AAW1QGM1_9CHLO</name>
<feature type="repeat" description="WD" evidence="3">
    <location>
        <begin position="119"/>
        <end position="153"/>
    </location>
</feature>
<dbReference type="EMBL" id="JALJOR010000003">
    <property type="protein sequence ID" value="KAK9820606.1"/>
    <property type="molecule type" value="Genomic_DNA"/>
</dbReference>
<dbReference type="Pfam" id="PF00400">
    <property type="entry name" value="WD40"/>
    <property type="match status" value="4"/>
</dbReference>
<reference evidence="5 6" key="1">
    <citation type="journal article" date="2024" name="Nat. Commun.">
        <title>Phylogenomics reveals the evolutionary origins of lichenization in chlorophyte algae.</title>
        <authorList>
            <person name="Puginier C."/>
            <person name="Libourel C."/>
            <person name="Otte J."/>
            <person name="Skaloud P."/>
            <person name="Haon M."/>
            <person name="Grisel S."/>
            <person name="Petersen M."/>
            <person name="Berrin J.G."/>
            <person name="Delaux P.M."/>
            <person name="Dal Grande F."/>
            <person name="Keller J."/>
        </authorList>
    </citation>
    <scope>NUCLEOTIDE SEQUENCE [LARGE SCALE GENOMIC DNA]</scope>
    <source>
        <strain evidence="5 6">SAG 2043</strain>
    </source>
</reference>
<comment type="caution">
    <text evidence="5">The sequence shown here is derived from an EMBL/GenBank/DDBJ whole genome shotgun (WGS) entry which is preliminary data.</text>
</comment>
<dbReference type="AlphaFoldDB" id="A0AAW1QGM1"/>
<dbReference type="InterPro" id="IPR001680">
    <property type="entry name" value="WD40_rpt"/>
</dbReference>
<evidence type="ECO:0000256" key="1">
    <source>
        <dbReference type="ARBA" id="ARBA00022574"/>
    </source>
</evidence>
<dbReference type="InterPro" id="IPR015943">
    <property type="entry name" value="WD40/YVTN_repeat-like_dom_sf"/>
</dbReference>
<evidence type="ECO:0000313" key="6">
    <source>
        <dbReference type="Proteomes" id="UP001489004"/>
    </source>
</evidence>